<name>A0AAV8QX26_ENSVE</name>
<keyword evidence="1" id="KW-0433">Leucine-rich repeat</keyword>
<dbReference type="InterPro" id="IPR055414">
    <property type="entry name" value="LRR_R13L4/SHOC2-like"/>
</dbReference>
<protein>
    <recommendedName>
        <fullName evidence="5">Disease resistance R13L4/SHOC-2-like LRR domain-containing protein</fullName>
    </recommendedName>
</protein>
<keyword evidence="2" id="KW-0732">Signal</keyword>
<keyword evidence="3" id="KW-0677">Repeat</keyword>
<evidence type="ECO:0000259" key="5">
    <source>
        <dbReference type="Pfam" id="PF23598"/>
    </source>
</evidence>
<organism evidence="6 7">
    <name type="scientific">Ensete ventricosum</name>
    <name type="common">Abyssinian banana</name>
    <name type="synonym">Musa ensete</name>
    <dbReference type="NCBI Taxonomy" id="4639"/>
    <lineage>
        <taxon>Eukaryota</taxon>
        <taxon>Viridiplantae</taxon>
        <taxon>Streptophyta</taxon>
        <taxon>Embryophyta</taxon>
        <taxon>Tracheophyta</taxon>
        <taxon>Spermatophyta</taxon>
        <taxon>Magnoliopsida</taxon>
        <taxon>Liliopsida</taxon>
        <taxon>Zingiberales</taxon>
        <taxon>Musaceae</taxon>
        <taxon>Ensete</taxon>
    </lineage>
</organism>
<evidence type="ECO:0000256" key="3">
    <source>
        <dbReference type="ARBA" id="ARBA00022737"/>
    </source>
</evidence>
<evidence type="ECO:0000256" key="2">
    <source>
        <dbReference type="ARBA" id="ARBA00022729"/>
    </source>
</evidence>
<comment type="caution">
    <text evidence="6">The sequence shown here is derived from an EMBL/GenBank/DDBJ whole genome shotgun (WGS) entry which is preliminary data.</text>
</comment>
<keyword evidence="4" id="KW-0325">Glycoprotein</keyword>
<gene>
    <name evidence="6" type="ORF">OPV22_019086</name>
</gene>
<evidence type="ECO:0000313" key="6">
    <source>
        <dbReference type="EMBL" id="KAJ8486601.1"/>
    </source>
</evidence>
<dbReference type="EMBL" id="JAQQAF010000005">
    <property type="protein sequence ID" value="KAJ8486601.1"/>
    <property type="molecule type" value="Genomic_DNA"/>
</dbReference>
<dbReference type="Proteomes" id="UP001222027">
    <property type="component" value="Unassembled WGS sequence"/>
</dbReference>
<evidence type="ECO:0000256" key="4">
    <source>
        <dbReference type="ARBA" id="ARBA00023180"/>
    </source>
</evidence>
<dbReference type="AlphaFoldDB" id="A0AAV8QX26"/>
<dbReference type="Gene3D" id="3.80.10.10">
    <property type="entry name" value="Ribonuclease Inhibitor"/>
    <property type="match status" value="1"/>
</dbReference>
<dbReference type="InterPro" id="IPR032675">
    <property type="entry name" value="LRR_dom_sf"/>
</dbReference>
<dbReference type="InterPro" id="IPR052592">
    <property type="entry name" value="LRR-RLK"/>
</dbReference>
<feature type="domain" description="Disease resistance R13L4/SHOC-2-like LRR" evidence="5">
    <location>
        <begin position="49"/>
        <end position="129"/>
    </location>
</feature>
<accession>A0AAV8QX26</accession>
<dbReference type="PANTHER" id="PTHR48054">
    <property type="entry name" value="RECEPTOR KINASE-LIKE PROTEIN XA21"/>
    <property type="match status" value="1"/>
</dbReference>
<keyword evidence="7" id="KW-1185">Reference proteome</keyword>
<dbReference type="PANTHER" id="PTHR48054:SF94">
    <property type="entry name" value="LEUCINE-RICH REPEAT RECEPTOR-LIKE PROTEIN FASCIATED EAR2"/>
    <property type="match status" value="1"/>
</dbReference>
<dbReference type="FunFam" id="3.80.10.10:FF:000041">
    <property type="entry name" value="LRR receptor-like serine/threonine-protein kinase ERECTA"/>
    <property type="match status" value="1"/>
</dbReference>
<evidence type="ECO:0000256" key="1">
    <source>
        <dbReference type="ARBA" id="ARBA00022614"/>
    </source>
</evidence>
<proteinExistence type="predicted"/>
<sequence>MLAASAVGAATDRAINNLLYPLNILSSWGGVDDYCRWRGGGLSGSISPDIGNLTYLRFLDLSRNHLQGQVQPELGNLLHLESLRLGSNSLTGEIPAETGALRKLVILSLHDNNLTGRIPPSLGNLSSLTLREID</sequence>
<dbReference type="Pfam" id="PF23598">
    <property type="entry name" value="LRR_14"/>
    <property type="match status" value="1"/>
</dbReference>
<dbReference type="SUPFAM" id="SSF52058">
    <property type="entry name" value="L domain-like"/>
    <property type="match status" value="1"/>
</dbReference>
<reference evidence="6 7" key="1">
    <citation type="submission" date="2022-12" db="EMBL/GenBank/DDBJ databases">
        <title>Chromosome-scale assembly of the Ensete ventricosum genome.</title>
        <authorList>
            <person name="Dussert Y."/>
            <person name="Stocks J."/>
            <person name="Wendawek A."/>
            <person name="Woldeyes F."/>
            <person name="Nichols R.A."/>
            <person name="Borrell J.S."/>
        </authorList>
    </citation>
    <scope>NUCLEOTIDE SEQUENCE [LARGE SCALE GENOMIC DNA]</scope>
    <source>
        <strain evidence="7">cv. Maze</strain>
        <tissue evidence="6">Seeds</tissue>
    </source>
</reference>
<evidence type="ECO:0000313" key="7">
    <source>
        <dbReference type="Proteomes" id="UP001222027"/>
    </source>
</evidence>